<gene>
    <name evidence="2" type="ORF">GCM10022224_070850</name>
</gene>
<evidence type="ECO:0008006" key="4">
    <source>
        <dbReference type="Google" id="ProtNLM"/>
    </source>
</evidence>
<evidence type="ECO:0000256" key="1">
    <source>
        <dbReference type="SAM" id="MobiDB-lite"/>
    </source>
</evidence>
<reference evidence="3" key="1">
    <citation type="journal article" date="2019" name="Int. J. Syst. Evol. Microbiol.">
        <title>The Global Catalogue of Microorganisms (GCM) 10K type strain sequencing project: providing services to taxonomists for standard genome sequencing and annotation.</title>
        <authorList>
            <consortium name="The Broad Institute Genomics Platform"/>
            <consortium name="The Broad Institute Genome Sequencing Center for Infectious Disease"/>
            <person name="Wu L."/>
            <person name="Ma J."/>
        </authorList>
    </citation>
    <scope>NUCLEOTIDE SEQUENCE [LARGE SCALE GENOMIC DNA]</scope>
    <source>
        <strain evidence="3">JCM 16904</strain>
    </source>
</reference>
<accession>A0ABP7CRA1</accession>
<dbReference type="Proteomes" id="UP001500902">
    <property type="component" value="Unassembled WGS sequence"/>
</dbReference>
<sequence>MPVQVDGDQVRKPADGAGYTESVKRLFPRDLADAVLDEPERLRP</sequence>
<name>A0ABP7CRA1_9ACTN</name>
<evidence type="ECO:0000313" key="3">
    <source>
        <dbReference type="Proteomes" id="UP001500902"/>
    </source>
</evidence>
<dbReference type="EMBL" id="BAAAZP010000145">
    <property type="protein sequence ID" value="GAA3695130.1"/>
    <property type="molecule type" value="Genomic_DNA"/>
</dbReference>
<keyword evidence="3" id="KW-1185">Reference proteome</keyword>
<protein>
    <recommendedName>
        <fullName evidence="4">Transposase</fullName>
    </recommendedName>
</protein>
<feature type="region of interest" description="Disordered" evidence="1">
    <location>
        <begin position="1"/>
        <end position="21"/>
    </location>
</feature>
<organism evidence="2 3">
    <name type="scientific">Nonomuraea antimicrobica</name>
    <dbReference type="NCBI Taxonomy" id="561173"/>
    <lineage>
        <taxon>Bacteria</taxon>
        <taxon>Bacillati</taxon>
        <taxon>Actinomycetota</taxon>
        <taxon>Actinomycetes</taxon>
        <taxon>Streptosporangiales</taxon>
        <taxon>Streptosporangiaceae</taxon>
        <taxon>Nonomuraea</taxon>
    </lineage>
</organism>
<evidence type="ECO:0000313" key="2">
    <source>
        <dbReference type="EMBL" id="GAA3695130.1"/>
    </source>
</evidence>
<proteinExistence type="predicted"/>
<comment type="caution">
    <text evidence="2">The sequence shown here is derived from an EMBL/GenBank/DDBJ whole genome shotgun (WGS) entry which is preliminary data.</text>
</comment>